<dbReference type="STRING" id="426128.SAMN05660297_02256"/>
<dbReference type="PANTHER" id="PTHR10381">
    <property type="entry name" value="ATP-DEPENDENT CLP PROTEASE PROTEOLYTIC SUBUNIT"/>
    <property type="match status" value="1"/>
</dbReference>
<evidence type="ECO:0000313" key="4">
    <source>
        <dbReference type="EMBL" id="SET38582.1"/>
    </source>
</evidence>
<dbReference type="PANTHER" id="PTHR10381:SF70">
    <property type="entry name" value="ATP-DEPENDENT CLP PROTEASE PROTEOLYTIC SUBUNIT"/>
    <property type="match status" value="1"/>
</dbReference>
<dbReference type="Pfam" id="PF00574">
    <property type="entry name" value="CLP_protease"/>
    <property type="match status" value="1"/>
</dbReference>
<dbReference type="SUPFAM" id="SSF52096">
    <property type="entry name" value="ClpP/crotonase"/>
    <property type="match status" value="1"/>
</dbReference>
<evidence type="ECO:0000256" key="3">
    <source>
        <dbReference type="ARBA" id="ARBA00022825"/>
    </source>
</evidence>
<dbReference type="GO" id="GO:0006515">
    <property type="term" value="P:protein quality control for misfolded or incompletely synthesized proteins"/>
    <property type="evidence" value="ECO:0007669"/>
    <property type="project" value="TreeGrafter"/>
</dbReference>
<dbReference type="InterPro" id="IPR029045">
    <property type="entry name" value="ClpP/crotonase-like_dom_sf"/>
</dbReference>
<dbReference type="EMBL" id="FOHU01000009">
    <property type="protein sequence ID" value="SET38582.1"/>
    <property type="molecule type" value="Genomic_DNA"/>
</dbReference>
<dbReference type="CDD" id="cd07016">
    <property type="entry name" value="S14_ClpP_1"/>
    <property type="match status" value="1"/>
</dbReference>
<dbReference type="RefSeq" id="WP_090443851.1">
    <property type="nucleotide sequence ID" value="NZ_FOHU01000009.1"/>
</dbReference>
<evidence type="ECO:0000256" key="1">
    <source>
        <dbReference type="ARBA" id="ARBA00022670"/>
    </source>
</evidence>
<dbReference type="GO" id="GO:0004252">
    <property type="term" value="F:serine-type endopeptidase activity"/>
    <property type="evidence" value="ECO:0007669"/>
    <property type="project" value="TreeGrafter"/>
</dbReference>
<dbReference type="NCBIfam" id="NF045542">
    <property type="entry name" value="Clp_rel_HeadMat"/>
    <property type="match status" value="1"/>
</dbReference>
<proteinExistence type="predicted"/>
<reference evidence="4 5" key="1">
    <citation type="submission" date="2016-10" db="EMBL/GenBank/DDBJ databases">
        <authorList>
            <person name="de Groot N.N."/>
        </authorList>
    </citation>
    <scope>NUCLEOTIDE SEQUENCE [LARGE SCALE GENOMIC DNA]</scope>
    <source>
        <strain evidence="4 5">DSM 18979</strain>
    </source>
</reference>
<keyword evidence="5" id="KW-1185">Reference proteome</keyword>
<evidence type="ECO:0000313" key="5">
    <source>
        <dbReference type="Proteomes" id="UP000199568"/>
    </source>
</evidence>
<dbReference type="Gene3D" id="3.90.226.10">
    <property type="entry name" value="2-enoyl-CoA Hydratase, Chain A, domain 1"/>
    <property type="match status" value="1"/>
</dbReference>
<dbReference type="GO" id="GO:0009368">
    <property type="term" value="C:endopeptidase Clp complex"/>
    <property type="evidence" value="ECO:0007669"/>
    <property type="project" value="TreeGrafter"/>
</dbReference>
<dbReference type="OrthoDB" id="9806592at2"/>
<keyword evidence="3" id="KW-0720">Serine protease</keyword>
<accession>A0A1I0E0U1</accession>
<keyword evidence="2" id="KW-0378">Hydrolase</keyword>
<organism evidence="4 5">
    <name type="scientific">Natronincola peptidivorans</name>
    <dbReference type="NCBI Taxonomy" id="426128"/>
    <lineage>
        <taxon>Bacteria</taxon>
        <taxon>Bacillati</taxon>
        <taxon>Bacillota</taxon>
        <taxon>Clostridia</taxon>
        <taxon>Peptostreptococcales</taxon>
        <taxon>Natronincolaceae</taxon>
        <taxon>Natronincola</taxon>
    </lineage>
</organism>
<dbReference type="GO" id="GO:0051117">
    <property type="term" value="F:ATPase binding"/>
    <property type="evidence" value="ECO:0007669"/>
    <property type="project" value="TreeGrafter"/>
</dbReference>
<protein>
    <submittedName>
        <fullName evidence="4">ATP-dependent protease ClpP, protease subunit</fullName>
    </submittedName>
</protein>
<dbReference type="GO" id="GO:0004176">
    <property type="term" value="F:ATP-dependent peptidase activity"/>
    <property type="evidence" value="ECO:0007669"/>
    <property type="project" value="TreeGrafter"/>
</dbReference>
<dbReference type="AlphaFoldDB" id="A0A1I0E0U1"/>
<sequence>MGKTKLQVIKNEKDAEITELYLHGRIGEPVFDEETITVKAVKEKLDMIDTDKIVVHLYSGGGCLFSSIVIHNLLKTHKAEVDIVVDSLAGSGGSIIAMAGDKIKMYSNAMLFIHPASTITFGNANDHEKMATDLRKMDKSLKENYRARFNGTDQELEDLIHNETWLTAEEAKDLGFCDSIIESSTENSVKNTLLNEHLKYKPSKVKADLMKKYGKRKAEQGKQNVFNNFKCKRNLLNNFK</sequence>
<keyword evidence="1 4" id="KW-0645">Protease</keyword>
<dbReference type="Proteomes" id="UP000199568">
    <property type="component" value="Unassembled WGS sequence"/>
</dbReference>
<evidence type="ECO:0000256" key="2">
    <source>
        <dbReference type="ARBA" id="ARBA00022801"/>
    </source>
</evidence>
<dbReference type="InterPro" id="IPR023562">
    <property type="entry name" value="ClpP/TepA"/>
</dbReference>
<gene>
    <name evidence="4" type="ORF">SAMN05660297_02256</name>
</gene>
<name>A0A1I0E0U1_9FIRM</name>